<dbReference type="HOGENOM" id="CLU_3027098_0_0_0"/>
<protein>
    <submittedName>
        <fullName evidence="1">Uncharacterized protein</fullName>
    </submittedName>
</protein>
<reference evidence="1 2" key="1">
    <citation type="journal article" date="2008" name="Biol. Direct">
        <title>Complete genome sequence of the extremely acidophilic methanotroph isolate V4, Methylacidiphilum infernorum, a representative of the bacterial phylum Verrucomicrobia.</title>
        <authorList>
            <person name="Hou S."/>
            <person name="Makarova K.S."/>
            <person name="Saw J.H."/>
            <person name="Senin P."/>
            <person name="Ly B.V."/>
            <person name="Zhou Z."/>
            <person name="Ren Y."/>
            <person name="Wang J."/>
            <person name="Galperin M.Y."/>
            <person name="Omelchenko M.V."/>
            <person name="Wolf Y.I."/>
            <person name="Yutin N."/>
            <person name="Koonin E.V."/>
            <person name="Stott M.B."/>
            <person name="Mountain B.W."/>
            <person name="Crowe M.A."/>
            <person name="Smirnova A.V."/>
            <person name="Dunfield P.F."/>
            <person name="Feng L."/>
            <person name="Wang L."/>
            <person name="Alam M."/>
        </authorList>
    </citation>
    <scope>NUCLEOTIDE SEQUENCE [LARGE SCALE GENOMIC DNA]</scope>
    <source>
        <strain evidence="2">Isolate V4</strain>
    </source>
</reference>
<organism evidence="1 2">
    <name type="scientific">Methylacidiphilum infernorum (isolate V4)</name>
    <name type="common">Methylokorus infernorum (strain V4)</name>
    <dbReference type="NCBI Taxonomy" id="481448"/>
    <lineage>
        <taxon>Bacteria</taxon>
        <taxon>Pseudomonadati</taxon>
        <taxon>Verrucomicrobiota</taxon>
        <taxon>Methylacidiphilae</taxon>
        <taxon>Methylacidiphilales</taxon>
        <taxon>Methylacidiphilaceae</taxon>
        <taxon>Methylacidiphilum (ex Ratnadevi et al. 2023)</taxon>
    </lineage>
</organism>
<dbReference type="AlphaFoldDB" id="B3E135"/>
<dbReference type="KEGG" id="min:Minf_2458"/>
<name>B3E135_METI4</name>
<proteinExistence type="predicted"/>
<dbReference type="Proteomes" id="UP000009149">
    <property type="component" value="Chromosome"/>
</dbReference>
<sequence length="55" mass="6272">MRGLAPSCLSIKKNKLISRRDLPASVHERRIGGEKGIFFLGQFFLSQDKRRRTVG</sequence>
<accession>B3E135</accession>
<evidence type="ECO:0000313" key="2">
    <source>
        <dbReference type="Proteomes" id="UP000009149"/>
    </source>
</evidence>
<evidence type="ECO:0000313" key="1">
    <source>
        <dbReference type="EMBL" id="ACD84512.1"/>
    </source>
</evidence>
<dbReference type="EMBL" id="CP000975">
    <property type="protein sequence ID" value="ACD84512.1"/>
    <property type="molecule type" value="Genomic_DNA"/>
</dbReference>
<gene>
    <name evidence="1" type="ordered locus">Minf_2458</name>
</gene>